<dbReference type="EMBL" id="CP002057">
    <property type="protein sequence ID" value="ADI36383.1"/>
    <property type="molecule type" value="Genomic_DNA"/>
</dbReference>
<dbReference type="eggNOG" id="arCOG02519">
    <property type="taxonomic scope" value="Archaea"/>
</dbReference>
<keyword evidence="1" id="KW-0812">Transmembrane</keyword>
<dbReference type="Proteomes" id="UP000007722">
    <property type="component" value="Chromosome"/>
</dbReference>
<dbReference type="Gene3D" id="2.160.20.10">
    <property type="entry name" value="Single-stranded right-handed beta-helix, Pectin lyase-like"/>
    <property type="match status" value="2"/>
</dbReference>
<keyword evidence="4" id="KW-1185">Reference proteome</keyword>
<dbReference type="SUPFAM" id="SSF51126">
    <property type="entry name" value="Pectin lyase-like"/>
    <property type="match status" value="2"/>
</dbReference>
<evidence type="ECO:0000259" key="2">
    <source>
        <dbReference type="Pfam" id="PF13229"/>
    </source>
</evidence>
<gene>
    <name evidence="3" type="ordered locus">Mvol_0724</name>
</gene>
<dbReference type="InterPro" id="IPR039448">
    <property type="entry name" value="Beta_helix"/>
</dbReference>
<dbReference type="KEGG" id="mvo:Mvol_0724"/>
<name>D7DTC3_METV3</name>
<dbReference type="InterPro" id="IPR011050">
    <property type="entry name" value="Pectin_lyase_fold/virulence"/>
</dbReference>
<keyword evidence="1" id="KW-1133">Transmembrane helix</keyword>
<dbReference type="InParanoid" id="D7DTC3"/>
<evidence type="ECO:0000313" key="3">
    <source>
        <dbReference type="EMBL" id="ADI36383.1"/>
    </source>
</evidence>
<dbReference type="InterPro" id="IPR006626">
    <property type="entry name" value="PbH1"/>
</dbReference>
<reference evidence="3 4" key="1">
    <citation type="submission" date="2010-05" db="EMBL/GenBank/DDBJ databases">
        <title>Complete sequence of Methanococcus voltae A3.</title>
        <authorList>
            <consortium name="US DOE Joint Genome Institute"/>
            <person name="Lucas S."/>
            <person name="Copeland A."/>
            <person name="Lapidus A."/>
            <person name="Cheng J.-F."/>
            <person name="Bruce D."/>
            <person name="Goodwin L."/>
            <person name="Pitluck S."/>
            <person name="Lowry S."/>
            <person name="Clum A."/>
            <person name="Land M."/>
            <person name="Hauser L."/>
            <person name="Kyrpides N."/>
            <person name="Mikhailova N."/>
            <person name="Whitman W.B."/>
            <person name="Woyke T."/>
        </authorList>
    </citation>
    <scope>NUCLEOTIDE SEQUENCE [LARGE SCALE GENOMIC DNA]</scope>
    <source>
        <strain evidence="4">ATCC BAA-1334 / A3</strain>
    </source>
</reference>
<keyword evidence="1" id="KW-0472">Membrane</keyword>
<sequence>MIMVILSLFVISDSSAILPESPNTPNVINLTQDDFTYKPLIITEDGIYNIMEDVKVYSIIITAENVTIDGNNHVIDFEGAASGITAEDIDDSKLVIKNCTFKNAINIIDVNKLDDVVIKNNEFTNFYSSAIQYNYIDNILIRDNLIDGAGYGKSGIYEGNNNVEANNTFVGNTIKDCYVGIYIEEASKFNVSNNTIQFNELSKTHPMAGISVKELDETGNHITYANNVFKNCNIVHDSDVYIRYIDMSNNKINGKDIGLFVNESSKITVDDSYAEIFVYNCTNVSIEESSDYFSAYMEKSNVEINGATLKSTDKIIGLLNSNITIKDSTLYGSTYLRYSSSLGGKFNVNIRDSVFDGSEFYKYNYIDESIPYFIDVSISNTTITNTTIENTVFKNVNDVFNDEFPLLYINNCTFENIVDSVYVEEDDVYQRVLSIKNSEFTNIGSGITLLEKLDRNCTIQNNVFKDTKYFEIKLDCVSDKNPYNYVLINDNQFEKGIIYKETRFREEYVKLENNTVNGKILKIVNSTNSSDTISSMEYGQLIIINCSNKIFKNINISNSATGITVIHSENITFNNVNVNNCYMGYICQDEIRKNDNINPQPKITINDSTFSENGIGIIGNPELVINNSKIKDNGINTLDFINSVLLLSTTDDDGSQSISGIIDLFTEGTTFHKIGVGVIGNSNIYNSEITGNSGIGILATDKITVENCNISNNKINVDNSEKILIDILTNIQYIDAMDEIESNNIQIIAKTVNDALELPEVIDTFDIKGDFGIGVISTHSLIAKNNYIDNNGIAGVIVKDYIILENNTIVNHEGFDIEHSDKSVVVKTTYKSPEYFAQDFGNREYIKMGRSVETEIIDDDQGRLTIYTNITNATLNITIIPNDCTIGAGVIYLGKESGNIKNNTIMDNYIGIATVSLGGADIEKPFYNNSIYNNERMDIDTLDAGIIDFDVGTSDEKVNFSFPMFPKPMVLPSEINITCYVLGLGEPTVNDGELYLNPNLDGLDVLINSIVSQLTGKTFDINKVIDSMVVGSVWELDTPTVKDCAISDDNLILEGYIGYNKPSLNYGNSTVYAYLVKDTAGNGDTTCKYYGGGYKYLGSIDVDSTGAFQGSINVSNSSVELAKGDLITTQTIYKGMISEFGRNYRIEKDLGEAPYFNVVSPTPETVSSNENFTVKISTVDPELTGNVSFNGDTHPLSKIDGTTNYRTYITAPLGDETLDATILIKNKYNKTSEKTISIKVQDTLKLSVYNITPVNNGTVVLQLNVSGIPTLRNITNFTGTLKLSSTSSINVSESNITKGAITSEGVFYNNMNISDINNGGILSIGNITLNLNDDSNSSKFDIRISNIELIDTHSKEYEEILINNTLSDKLSNIVLSSKMNGKIASIKTSTVENVNFTEITFDNGITIEIPRFENTSVEIPDNLFDLDGESKKVASEIYGETLDDTTADEILYNISENIMPIINSGFEISSTRFLLKSNPGETIKAEVQFTATNTSAKGISVIRVPLSKFKLVGVYAKTSENNITKLTTEKSSVGWYTIIDDKMVEVTLIQDPEVVLSYEGTVPTPAPTPTPVYSSSNRHHHTNVSVENTTTINDTPIVNTTQNDTEYDKPIGPIVPDVPELENDTKALSENTTTNATTIPGEAHDALSDMLIPVIVVVVLIGVALVAYKGRKKEEEI</sequence>
<evidence type="ECO:0000313" key="4">
    <source>
        <dbReference type="Proteomes" id="UP000007722"/>
    </source>
</evidence>
<dbReference type="SMART" id="SM00710">
    <property type="entry name" value="PbH1"/>
    <property type="match status" value="18"/>
</dbReference>
<feature type="transmembrane region" description="Helical" evidence="1">
    <location>
        <begin position="1650"/>
        <end position="1668"/>
    </location>
</feature>
<feature type="domain" description="Right handed beta helix" evidence="2">
    <location>
        <begin position="61"/>
        <end position="199"/>
    </location>
</feature>
<dbReference type="eggNOG" id="arCOG02499">
    <property type="taxonomic scope" value="Archaea"/>
</dbReference>
<dbReference type="InterPro" id="IPR012334">
    <property type="entry name" value="Pectin_lyas_fold"/>
</dbReference>
<dbReference type="HOGENOM" id="CLU_241598_0_0_2"/>
<organism evidence="3 4">
    <name type="scientific">Methanococcus voltae (strain ATCC BAA-1334 / A3)</name>
    <dbReference type="NCBI Taxonomy" id="456320"/>
    <lineage>
        <taxon>Archaea</taxon>
        <taxon>Methanobacteriati</taxon>
        <taxon>Methanobacteriota</taxon>
        <taxon>Methanomada group</taxon>
        <taxon>Methanococci</taxon>
        <taxon>Methanococcales</taxon>
        <taxon>Methanococcaceae</taxon>
        <taxon>Methanococcus</taxon>
    </lineage>
</organism>
<proteinExistence type="predicted"/>
<accession>D7DTC3</accession>
<dbReference type="Pfam" id="PF13229">
    <property type="entry name" value="Beta_helix"/>
    <property type="match status" value="1"/>
</dbReference>
<evidence type="ECO:0000256" key="1">
    <source>
        <dbReference type="SAM" id="Phobius"/>
    </source>
</evidence>
<protein>
    <recommendedName>
        <fullName evidence="2">Right handed beta helix domain-containing protein</fullName>
    </recommendedName>
</protein>